<reference evidence="7 8" key="1">
    <citation type="submission" date="2020-08" db="EMBL/GenBank/DDBJ databases">
        <title>Sequencing the genomes of 1000 actinobacteria strains.</title>
        <authorList>
            <person name="Klenk H.-P."/>
        </authorList>
    </citation>
    <scope>NUCLEOTIDE SEQUENCE [LARGE SCALE GENOMIC DNA]</scope>
    <source>
        <strain evidence="7 8">DSM 45486</strain>
    </source>
</reference>
<evidence type="ECO:0000256" key="2">
    <source>
        <dbReference type="ARBA" id="ARBA00023002"/>
    </source>
</evidence>
<evidence type="ECO:0000256" key="4">
    <source>
        <dbReference type="RuleBase" id="RU003719"/>
    </source>
</evidence>
<dbReference type="InterPro" id="IPR029753">
    <property type="entry name" value="D-isomer_DH_CS"/>
</dbReference>
<accession>A0A7W9HIU9</accession>
<evidence type="ECO:0000256" key="1">
    <source>
        <dbReference type="ARBA" id="ARBA00005854"/>
    </source>
</evidence>
<dbReference type="InterPro" id="IPR036291">
    <property type="entry name" value="NAD(P)-bd_dom_sf"/>
</dbReference>
<feature type="domain" description="D-isomer specific 2-hydroxyacid dehydrogenase NAD-binding" evidence="6">
    <location>
        <begin position="122"/>
        <end position="298"/>
    </location>
</feature>
<gene>
    <name evidence="7" type="ORF">F4560_002885</name>
</gene>
<keyword evidence="8" id="KW-1185">Reference proteome</keyword>
<dbReference type="SUPFAM" id="SSF51735">
    <property type="entry name" value="NAD(P)-binding Rossmann-fold domains"/>
    <property type="match status" value="1"/>
</dbReference>
<keyword evidence="2 4" id="KW-0560">Oxidoreductase</keyword>
<dbReference type="GO" id="GO:0005829">
    <property type="term" value="C:cytosol"/>
    <property type="evidence" value="ECO:0007669"/>
    <property type="project" value="TreeGrafter"/>
</dbReference>
<dbReference type="InterPro" id="IPR050223">
    <property type="entry name" value="D-isomer_2-hydroxyacid_DH"/>
</dbReference>
<dbReference type="AlphaFoldDB" id="A0A7W9HIU9"/>
<evidence type="ECO:0000259" key="5">
    <source>
        <dbReference type="Pfam" id="PF00389"/>
    </source>
</evidence>
<evidence type="ECO:0000259" key="6">
    <source>
        <dbReference type="Pfam" id="PF02826"/>
    </source>
</evidence>
<dbReference type="GO" id="GO:0030267">
    <property type="term" value="F:glyoxylate reductase (NADPH) activity"/>
    <property type="evidence" value="ECO:0007669"/>
    <property type="project" value="TreeGrafter"/>
</dbReference>
<dbReference type="Pfam" id="PF00389">
    <property type="entry name" value="2-Hacid_dh"/>
    <property type="match status" value="1"/>
</dbReference>
<name>A0A7W9HIU9_9PSEU</name>
<dbReference type="PANTHER" id="PTHR10996">
    <property type="entry name" value="2-HYDROXYACID DEHYDROGENASE-RELATED"/>
    <property type="match status" value="1"/>
</dbReference>
<dbReference type="GO" id="GO:0016618">
    <property type="term" value="F:hydroxypyruvate reductase [NAD(P)H] activity"/>
    <property type="evidence" value="ECO:0007669"/>
    <property type="project" value="TreeGrafter"/>
</dbReference>
<dbReference type="PROSITE" id="PS00670">
    <property type="entry name" value="D_2_HYDROXYACID_DH_2"/>
    <property type="match status" value="1"/>
</dbReference>
<comment type="similarity">
    <text evidence="1 4">Belongs to the D-isomer specific 2-hydroxyacid dehydrogenase family.</text>
</comment>
<dbReference type="InterPro" id="IPR006140">
    <property type="entry name" value="D-isomer_DH_NAD-bd"/>
</dbReference>
<dbReference type="Proteomes" id="UP000552097">
    <property type="component" value="Unassembled WGS sequence"/>
</dbReference>
<comment type="caution">
    <text evidence="7">The sequence shown here is derived from an EMBL/GenBank/DDBJ whole genome shotgun (WGS) entry which is preliminary data.</text>
</comment>
<dbReference type="InterPro" id="IPR006139">
    <property type="entry name" value="D-isomer_2_OHA_DH_cat_dom"/>
</dbReference>
<proteinExistence type="inferred from homology"/>
<protein>
    <submittedName>
        <fullName evidence="7">Phosphoglycerate dehydrogenase-like enzyme</fullName>
    </submittedName>
</protein>
<evidence type="ECO:0000313" key="8">
    <source>
        <dbReference type="Proteomes" id="UP000552097"/>
    </source>
</evidence>
<dbReference type="EMBL" id="JACHMO010000001">
    <property type="protein sequence ID" value="MBB5803117.1"/>
    <property type="molecule type" value="Genomic_DNA"/>
</dbReference>
<dbReference type="GO" id="GO:0051287">
    <property type="term" value="F:NAD binding"/>
    <property type="evidence" value="ECO:0007669"/>
    <property type="project" value="InterPro"/>
</dbReference>
<dbReference type="SUPFAM" id="SSF52283">
    <property type="entry name" value="Formate/glycerate dehydrogenase catalytic domain-like"/>
    <property type="match status" value="1"/>
</dbReference>
<sequence>MSSNPRPRTLVAMQQRVARWLLDEPATRRLVRLADVDPTLVVEDFTTDRAKAALADTEVLFTGWGCPPVDEQVLRDAPRLRAVVHAAGSVKHHVTDACWRRGIAVSSAAAANALPVAEYTVAAILMGNKRIPAIAEHYRRTRVVQDWQALFPWLGNYDRRVGIVGASKIGRRVIELLRPFDFEVLVTDPYLTEAEAAALGVTVVGIDELVRQCHVVSLHAPELPETRRLLDRRRLALMPTGATVVNTSRGSLIDTDALVAELRQGRLHAVLDVTEPEVLPPDSPLFTLPNVTLTPHVAGSLGNELSRMTALALDELDRWSRGLPLAHRVKPDVLDRSA</sequence>
<organism evidence="7 8">
    <name type="scientific">Saccharothrix ecbatanensis</name>
    <dbReference type="NCBI Taxonomy" id="1105145"/>
    <lineage>
        <taxon>Bacteria</taxon>
        <taxon>Bacillati</taxon>
        <taxon>Actinomycetota</taxon>
        <taxon>Actinomycetes</taxon>
        <taxon>Pseudonocardiales</taxon>
        <taxon>Pseudonocardiaceae</taxon>
        <taxon>Saccharothrix</taxon>
    </lineage>
</organism>
<dbReference type="Pfam" id="PF02826">
    <property type="entry name" value="2-Hacid_dh_C"/>
    <property type="match status" value="1"/>
</dbReference>
<dbReference type="RefSeq" id="WP_312869304.1">
    <property type="nucleotide sequence ID" value="NZ_JACHMO010000001.1"/>
</dbReference>
<keyword evidence="3" id="KW-0520">NAD</keyword>
<evidence type="ECO:0000313" key="7">
    <source>
        <dbReference type="EMBL" id="MBB5803117.1"/>
    </source>
</evidence>
<dbReference type="CDD" id="cd12167">
    <property type="entry name" value="2-Hacid_dh_8"/>
    <property type="match status" value="1"/>
</dbReference>
<dbReference type="Gene3D" id="3.40.50.720">
    <property type="entry name" value="NAD(P)-binding Rossmann-like Domain"/>
    <property type="match status" value="2"/>
</dbReference>
<feature type="domain" description="D-isomer specific 2-hydroxyacid dehydrogenase catalytic" evidence="5">
    <location>
        <begin position="43"/>
        <end position="329"/>
    </location>
</feature>
<dbReference type="PANTHER" id="PTHR10996:SF178">
    <property type="entry name" value="2-HYDROXYACID DEHYDROGENASE YGL185C-RELATED"/>
    <property type="match status" value="1"/>
</dbReference>
<evidence type="ECO:0000256" key="3">
    <source>
        <dbReference type="ARBA" id="ARBA00023027"/>
    </source>
</evidence>